<dbReference type="OrthoDB" id="10393172at2759"/>
<evidence type="ECO:0000313" key="2">
    <source>
        <dbReference type="EMBL" id="KAF3526056.1"/>
    </source>
</evidence>
<dbReference type="AlphaFoldDB" id="A0A8S9KHC5"/>
<proteinExistence type="predicted"/>
<dbReference type="Proteomes" id="UP000712600">
    <property type="component" value="Unassembled WGS sequence"/>
</dbReference>
<name>A0A8S9KHC5_BRACR</name>
<comment type="caution">
    <text evidence="1">The sequence shown here is derived from an EMBL/GenBank/DDBJ whole genome shotgun (WGS) entry which is preliminary data.</text>
</comment>
<reference evidence="2" key="1">
    <citation type="submission" date="2019-12" db="EMBL/GenBank/DDBJ databases">
        <title>Genome sequencing and annotation of Brassica cretica.</title>
        <authorList>
            <person name="Studholme D.J."/>
            <person name="Sarris P."/>
        </authorList>
    </citation>
    <scope>NUCLEOTIDE SEQUENCE</scope>
    <source>
        <strain evidence="2">PFS-109/04</strain>
        <tissue evidence="2">Leaf</tissue>
    </source>
</reference>
<accession>A0A8S9KHC5</accession>
<dbReference type="EMBL" id="QGKX02001347">
    <property type="protein sequence ID" value="KAF3526056.1"/>
    <property type="molecule type" value="Genomic_DNA"/>
</dbReference>
<sequence length="85" mass="9459">MFITTILRFKLHPSSSLQARALTTTTRSTPSPPLLSSVQVTSVVSRSHGELLLLESSRRQFPIWSRPYSLTAMSFPLLLCSPSQL</sequence>
<protein>
    <submittedName>
        <fullName evidence="1">Uncharacterized protein</fullName>
    </submittedName>
</protein>
<gene>
    <name evidence="2" type="ORF">F2Q69_00046170</name>
    <name evidence="1" type="ORF">F2Q70_00042411</name>
</gene>
<dbReference type="EMBL" id="QGKY02000164">
    <property type="protein sequence ID" value="KAF2593187.1"/>
    <property type="molecule type" value="Genomic_DNA"/>
</dbReference>
<organism evidence="1">
    <name type="scientific">Brassica cretica</name>
    <name type="common">Mustard</name>
    <dbReference type="NCBI Taxonomy" id="69181"/>
    <lineage>
        <taxon>Eukaryota</taxon>
        <taxon>Viridiplantae</taxon>
        <taxon>Streptophyta</taxon>
        <taxon>Embryophyta</taxon>
        <taxon>Tracheophyta</taxon>
        <taxon>Spermatophyta</taxon>
        <taxon>Magnoliopsida</taxon>
        <taxon>eudicotyledons</taxon>
        <taxon>Gunneridae</taxon>
        <taxon>Pentapetalae</taxon>
        <taxon>rosids</taxon>
        <taxon>malvids</taxon>
        <taxon>Brassicales</taxon>
        <taxon>Brassicaceae</taxon>
        <taxon>Brassiceae</taxon>
        <taxon>Brassica</taxon>
    </lineage>
</organism>
<evidence type="ECO:0000313" key="1">
    <source>
        <dbReference type="EMBL" id="KAF2593187.1"/>
    </source>
</evidence>
<reference evidence="1" key="2">
    <citation type="submission" date="2019-12" db="EMBL/GenBank/DDBJ databases">
        <title>Genome sequencing and annotation of Brassica cretica.</title>
        <authorList>
            <person name="Studholme D.J."/>
            <person name="Sarris P.F."/>
        </authorList>
    </citation>
    <scope>NUCLEOTIDE SEQUENCE</scope>
    <source>
        <strain evidence="1">PFS-102/07</strain>
        <tissue evidence="1">Leaf</tissue>
    </source>
</reference>